<gene>
    <name evidence="3" type="ORF">DKG75_11030</name>
</gene>
<evidence type="ECO:0000313" key="3">
    <source>
        <dbReference type="EMBL" id="PWR20534.1"/>
    </source>
</evidence>
<keyword evidence="1" id="KW-1133">Transmembrane helix</keyword>
<keyword evidence="1" id="KW-0472">Membrane</keyword>
<name>A0A317E296_9PROT</name>
<evidence type="ECO:0000256" key="1">
    <source>
        <dbReference type="SAM" id="Phobius"/>
    </source>
</evidence>
<evidence type="ECO:0000313" key="4">
    <source>
        <dbReference type="Proteomes" id="UP000246077"/>
    </source>
</evidence>
<dbReference type="AlphaFoldDB" id="A0A317E296"/>
<dbReference type="Proteomes" id="UP000246077">
    <property type="component" value="Unassembled WGS sequence"/>
</dbReference>
<keyword evidence="4" id="KW-1185">Reference proteome</keyword>
<reference evidence="4" key="1">
    <citation type="submission" date="2018-05" db="EMBL/GenBank/DDBJ databases">
        <title>Zavarzinia sp. HR-AS.</title>
        <authorList>
            <person name="Lee Y."/>
            <person name="Jeon C.O."/>
        </authorList>
    </citation>
    <scope>NUCLEOTIDE SEQUENCE [LARGE SCALE GENOMIC DNA]</scope>
    <source>
        <strain evidence="4">DSM 1231</strain>
    </source>
</reference>
<protein>
    <submittedName>
        <fullName evidence="3">Uncharacterized protein</fullName>
    </submittedName>
</protein>
<comment type="caution">
    <text evidence="3">The sequence shown here is derived from an EMBL/GenBank/DDBJ whole genome shotgun (WGS) entry which is preliminary data.</text>
</comment>
<accession>A0A317E296</accession>
<sequence length="299" mass="31424">MLRSRLLLARSAALLLGAGLFLAARPAAAVEVDAGNGLKLEVAPFANYCAMDESQPAEANLIRTMTAAVGDSMRVVLAFGDCQELVELRQGQRRLLNRFGQILLVAGGGQISRLPDSRPEFLAKVIKPFPTATLDEIAANGEAQWKASRPADAPKPIFAVIGRDEMAVYVGTTSMQGQDSSRTMVAGVAGISLLHQIHMNVNLFSAYDGSAAEGAKVLEELRAQMAAGIADIHFINDDIDMPAPLPVPSRSEWQAMGSTALVGAVIGGLIGGIGALAIVLLRRRKRRSVAAAEAAEAGS</sequence>
<feature type="signal peptide" evidence="2">
    <location>
        <begin position="1"/>
        <end position="29"/>
    </location>
</feature>
<dbReference type="RefSeq" id="WP_109921178.1">
    <property type="nucleotide sequence ID" value="NZ_QGLF01000003.1"/>
</dbReference>
<feature type="chain" id="PRO_5016300645" evidence="2">
    <location>
        <begin position="30"/>
        <end position="299"/>
    </location>
</feature>
<proteinExistence type="predicted"/>
<dbReference type="EMBL" id="QGLF01000003">
    <property type="protein sequence ID" value="PWR20534.1"/>
    <property type="molecule type" value="Genomic_DNA"/>
</dbReference>
<keyword evidence="2" id="KW-0732">Signal</keyword>
<keyword evidence="1" id="KW-0812">Transmembrane</keyword>
<organism evidence="3 4">
    <name type="scientific">Zavarzinia compransoris</name>
    <dbReference type="NCBI Taxonomy" id="1264899"/>
    <lineage>
        <taxon>Bacteria</taxon>
        <taxon>Pseudomonadati</taxon>
        <taxon>Pseudomonadota</taxon>
        <taxon>Alphaproteobacteria</taxon>
        <taxon>Rhodospirillales</taxon>
        <taxon>Zavarziniaceae</taxon>
        <taxon>Zavarzinia</taxon>
    </lineage>
</organism>
<dbReference type="OrthoDB" id="7375848at2"/>
<evidence type="ECO:0000256" key="2">
    <source>
        <dbReference type="SAM" id="SignalP"/>
    </source>
</evidence>
<feature type="transmembrane region" description="Helical" evidence="1">
    <location>
        <begin position="260"/>
        <end position="281"/>
    </location>
</feature>